<accession>A0ABT9DE10</accession>
<name>A0ABT9DE10_9CELL</name>
<dbReference type="Pfam" id="PF13458">
    <property type="entry name" value="Peripla_BP_6"/>
    <property type="match status" value="1"/>
</dbReference>
<comment type="caution">
    <text evidence="5">The sequence shown here is derived from an EMBL/GenBank/DDBJ whole genome shotgun (WGS) entry which is preliminary data.</text>
</comment>
<feature type="domain" description="Leucine-binding protein" evidence="4">
    <location>
        <begin position="59"/>
        <end position="405"/>
    </location>
</feature>
<dbReference type="InterPro" id="IPR028082">
    <property type="entry name" value="Peripla_BP_I"/>
</dbReference>
<evidence type="ECO:0000313" key="6">
    <source>
        <dbReference type="Proteomes" id="UP001232536"/>
    </source>
</evidence>
<keyword evidence="6" id="KW-1185">Reference proteome</keyword>
<organism evidence="5 6">
    <name type="scientific">Actinotalea lenta</name>
    <dbReference type="NCBI Taxonomy" id="3064654"/>
    <lineage>
        <taxon>Bacteria</taxon>
        <taxon>Bacillati</taxon>
        <taxon>Actinomycetota</taxon>
        <taxon>Actinomycetes</taxon>
        <taxon>Micrococcales</taxon>
        <taxon>Cellulomonadaceae</taxon>
        <taxon>Actinotalea</taxon>
    </lineage>
</organism>
<dbReference type="PANTHER" id="PTHR47235">
    <property type="entry name" value="BLR6548 PROTEIN"/>
    <property type="match status" value="1"/>
</dbReference>
<evidence type="ECO:0000256" key="3">
    <source>
        <dbReference type="SAM" id="SignalP"/>
    </source>
</evidence>
<dbReference type="Proteomes" id="UP001232536">
    <property type="component" value="Unassembled WGS sequence"/>
</dbReference>
<keyword evidence="2 3" id="KW-0732">Signal</keyword>
<dbReference type="InterPro" id="IPR028081">
    <property type="entry name" value="Leu-bd"/>
</dbReference>
<comment type="similarity">
    <text evidence="1">Belongs to the leucine-binding protein family.</text>
</comment>
<dbReference type="PROSITE" id="PS51257">
    <property type="entry name" value="PROKAR_LIPOPROTEIN"/>
    <property type="match status" value="1"/>
</dbReference>
<dbReference type="EMBL" id="JAUQYP010000001">
    <property type="protein sequence ID" value="MDO8107593.1"/>
    <property type="molecule type" value="Genomic_DNA"/>
</dbReference>
<feature type="signal peptide" evidence="3">
    <location>
        <begin position="1"/>
        <end position="28"/>
    </location>
</feature>
<evidence type="ECO:0000259" key="4">
    <source>
        <dbReference type="Pfam" id="PF13458"/>
    </source>
</evidence>
<evidence type="ECO:0000313" key="5">
    <source>
        <dbReference type="EMBL" id="MDO8107593.1"/>
    </source>
</evidence>
<protein>
    <submittedName>
        <fullName evidence="5">ABC transporter substrate-binding protein</fullName>
    </submittedName>
</protein>
<evidence type="ECO:0000256" key="1">
    <source>
        <dbReference type="ARBA" id="ARBA00010062"/>
    </source>
</evidence>
<feature type="chain" id="PRO_5046313583" evidence="3">
    <location>
        <begin position="29"/>
        <end position="430"/>
    </location>
</feature>
<dbReference type="SUPFAM" id="SSF53822">
    <property type="entry name" value="Periplasmic binding protein-like I"/>
    <property type="match status" value="1"/>
</dbReference>
<dbReference type="CDD" id="cd06343">
    <property type="entry name" value="PBP1_ABC_ligand_binding-like"/>
    <property type="match status" value="1"/>
</dbReference>
<dbReference type="RefSeq" id="WP_304601211.1">
    <property type="nucleotide sequence ID" value="NZ_JAUQYO010000001.1"/>
</dbReference>
<dbReference type="Gene3D" id="3.40.50.2300">
    <property type="match status" value="2"/>
</dbReference>
<evidence type="ECO:0000256" key="2">
    <source>
        <dbReference type="ARBA" id="ARBA00022729"/>
    </source>
</evidence>
<proteinExistence type="inferred from homology"/>
<reference evidence="5 6" key="1">
    <citation type="submission" date="2023-07" db="EMBL/GenBank/DDBJ databases">
        <title>Description of novel actinomycetes strains, isolated from tidal flat sediment.</title>
        <authorList>
            <person name="Lu C."/>
        </authorList>
    </citation>
    <scope>NUCLEOTIDE SEQUENCE [LARGE SCALE GENOMIC DNA]</scope>
    <source>
        <strain evidence="5 6">SYSU T00b441</strain>
    </source>
</reference>
<gene>
    <name evidence="5" type="ORF">Q6348_10340</name>
</gene>
<dbReference type="PANTHER" id="PTHR47235:SF1">
    <property type="entry name" value="BLR6548 PROTEIN"/>
    <property type="match status" value="1"/>
</dbReference>
<sequence>MKSTKFLATALAASLALMMAGCAGGAAADTGTGDGSSSAATDDGSGGKVQGITDTEVLIANSAATSGAYAPVGVPFIAGIQGYLDMVNKDGGVDGRTITFLHTDDEFDPAKGAAALTKFIEDDKVFAIVGHFGTPVVAATVDTLKESGIPSVYFATGIGQLYAEDATTDAEGANLFPVQPLYRTEGGIMAAYAAGKFGATKIGIIYTNDDAGSDLEKGAVSQITSMDGVDYVEEQVAAGAADVSAAVTSIKNADVDFVIIAAIQGTMPTIVKELAAQGVGKDAITSYVNVSSAMSDAVSADIQGKFDLYGPGWVDYSTDTAQASLADFQANVDSQYANNVYAQTGWIAASFFVEGLKRLEGKEVTWDSYKAAMEEAPIQNPFGGTIDYSNGQRKGTQQMSLSKVVPVSDANPVGWEPVEPLQSIDALLGK</sequence>